<evidence type="ECO:0000313" key="15">
    <source>
        <dbReference type="EMBL" id="CAD9248843.1"/>
    </source>
</evidence>
<feature type="domain" description="KOW" evidence="14">
    <location>
        <begin position="289"/>
        <end position="316"/>
    </location>
</feature>
<dbReference type="InterPro" id="IPR041977">
    <property type="entry name" value="KOW_Spt5_4"/>
</dbReference>
<keyword evidence="5" id="KW-0150">Chloroplast</keyword>
<dbReference type="InterPro" id="IPR014722">
    <property type="entry name" value="Rib_uL2_dom2"/>
</dbReference>
<feature type="compositionally biased region" description="Basic and acidic residues" evidence="13">
    <location>
        <begin position="604"/>
        <end position="614"/>
    </location>
</feature>
<keyword evidence="4" id="KW-0678">Repressor</keyword>
<feature type="region of interest" description="Disordered" evidence="13">
    <location>
        <begin position="604"/>
        <end position="629"/>
    </location>
</feature>
<dbReference type="InterPro" id="IPR039659">
    <property type="entry name" value="SPT5"/>
</dbReference>
<dbReference type="EMBL" id="HBGJ01011480">
    <property type="protein sequence ID" value="CAD9248843.1"/>
    <property type="molecule type" value="Transcribed_RNA"/>
</dbReference>
<feature type="region of interest" description="Disordered" evidence="13">
    <location>
        <begin position="673"/>
        <end position="733"/>
    </location>
</feature>
<organism evidence="15">
    <name type="scientific">Phaeomonas parva</name>
    <dbReference type="NCBI Taxonomy" id="124430"/>
    <lineage>
        <taxon>Eukaryota</taxon>
        <taxon>Sar</taxon>
        <taxon>Stramenopiles</taxon>
        <taxon>Ochrophyta</taxon>
        <taxon>Pinguiophyceae</taxon>
        <taxon>Pinguiochrysidales</taxon>
        <taxon>Pinguiochrysidaceae</taxon>
        <taxon>Phaeomonas</taxon>
    </lineage>
</organism>
<dbReference type="Pfam" id="PF23287">
    <property type="entry name" value="KOW7_SPT5"/>
    <property type="match status" value="1"/>
</dbReference>
<evidence type="ECO:0000256" key="1">
    <source>
        <dbReference type="ARBA" id="ARBA00004123"/>
    </source>
</evidence>
<dbReference type="GO" id="GO:0006357">
    <property type="term" value="P:regulation of transcription by RNA polymerase II"/>
    <property type="evidence" value="ECO:0007669"/>
    <property type="project" value="InterPro"/>
</dbReference>
<comment type="similarity">
    <text evidence="3">Belongs to the SPT5 family.</text>
</comment>
<evidence type="ECO:0000256" key="4">
    <source>
        <dbReference type="ARBA" id="ARBA00022491"/>
    </source>
</evidence>
<dbReference type="InterPro" id="IPR057936">
    <property type="entry name" value="KOWx_Spt5"/>
</dbReference>
<keyword evidence="11" id="KW-0804">Transcription</keyword>
<evidence type="ECO:0000256" key="12">
    <source>
        <dbReference type="ARBA" id="ARBA00023242"/>
    </source>
</evidence>
<evidence type="ECO:0000256" key="2">
    <source>
        <dbReference type="ARBA" id="ARBA00004229"/>
    </source>
</evidence>
<evidence type="ECO:0000256" key="11">
    <source>
        <dbReference type="ARBA" id="ARBA00023163"/>
    </source>
</evidence>
<dbReference type="InterPro" id="IPR039385">
    <property type="entry name" value="NGN_Euk"/>
</dbReference>
<accession>A0A7S1XNW4</accession>
<dbReference type="GO" id="GO:0032044">
    <property type="term" value="C:DSIF complex"/>
    <property type="evidence" value="ECO:0007669"/>
    <property type="project" value="TreeGrafter"/>
</dbReference>
<reference evidence="15" key="1">
    <citation type="submission" date="2021-01" db="EMBL/GenBank/DDBJ databases">
        <authorList>
            <person name="Corre E."/>
            <person name="Pelletier E."/>
            <person name="Niang G."/>
            <person name="Scheremetjew M."/>
            <person name="Finn R."/>
            <person name="Kale V."/>
            <person name="Holt S."/>
            <person name="Cochrane G."/>
            <person name="Meng A."/>
            <person name="Brown T."/>
            <person name="Cohen L."/>
        </authorList>
    </citation>
    <scope>NUCLEOTIDE SEQUENCE</scope>
    <source>
        <strain evidence="15">CCMP2877</strain>
    </source>
</reference>
<dbReference type="CDD" id="cd06081">
    <property type="entry name" value="KOW_Spt5_1"/>
    <property type="match status" value="1"/>
</dbReference>
<keyword evidence="6" id="KW-0597">Phosphoprotein</keyword>
<dbReference type="Pfam" id="PF23291">
    <property type="entry name" value="KOW4_SPT5"/>
    <property type="match status" value="1"/>
</dbReference>
<dbReference type="Pfam" id="PF00467">
    <property type="entry name" value="KOW"/>
    <property type="match status" value="1"/>
</dbReference>
<dbReference type="PANTHER" id="PTHR11125">
    <property type="entry name" value="SUPPRESSOR OF TY 5"/>
    <property type="match status" value="1"/>
</dbReference>
<dbReference type="InterPro" id="IPR041973">
    <property type="entry name" value="KOW_Spt5_1"/>
</dbReference>
<dbReference type="InterPro" id="IPR057934">
    <property type="entry name" value="KOW_Spt5_7"/>
</dbReference>
<dbReference type="GO" id="GO:0003729">
    <property type="term" value="F:mRNA binding"/>
    <property type="evidence" value="ECO:0007669"/>
    <property type="project" value="TreeGrafter"/>
</dbReference>
<evidence type="ECO:0000256" key="13">
    <source>
        <dbReference type="SAM" id="MobiDB-lite"/>
    </source>
</evidence>
<dbReference type="SMART" id="SM00739">
    <property type="entry name" value="KOW"/>
    <property type="match status" value="6"/>
</dbReference>
<comment type="subcellular location">
    <subcellularLocation>
        <location evidence="1">Nucleus</location>
    </subcellularLocation>
    <subcellularLocation>
        <location evidence="2">Plastid</location>
        <location evidence="2">Chloroplast</location>
    </subcellularLocation>
</comment>
<evidence type="ECO:0000259" key="14">
    <source>
        <dbReference type="SMART" id="SM00739"/>
    </source>
</evidence>
<dbReference type="GO" id="GO:0009507">
    <property type="term" value="C:chloroplast"/>
    <property type="evidence" value="ECO:0007669"/>
    <property type="project" value="UniProtKB-SubCell"/>
</dbReference>
<evidence type="ECO:0000256" key="9">
    <source>
        <dbReference type="ARBA" id="ARBA00023015"/>
    </source>
</evidence>
<keyword evidence="12" id="KW-0539">Nucleus</keyword>
<evidence type="ECO:0000256" key="10">
    <source>
        <dbReference type="ARBA" id="ARBA00023159"/>
    </source>
</evidence>
<dbReference type="InterPro" id="IPR036735">
    <property type="entry name" value="NGN_dom_sf"/>
</dbReference>
<dbReference type="Pfam" id="PF23037">
    <property type="entry name" value="KOWx_SPT5"/>
    <property type="match status" value="1"/>
</dbReference>
<dbReference type="Gene3D" id="3.30.70.940">
    <property type="entry name" value="NusG, N-terminal domain"/>
    <property type="match status" value="1"/>
</dbReference>
<dbReference type="CDD" id="cd09888">
    <property type="entry name" value="NGN_Euk"/>
    <property type="match status" value="1"/>
</dbReference>
<gene>
    <name evidence="15" type="ORF">PPAR1163_LOCUS7203</name>
</gene>
<dbReference type="InterPro" id="IPR005824">
    <property type="entry name" value="KOW"/>
</dbReference>
<keyword evidence="8" id="KW-0677">Repeat</keyword>
<evidence type="ECO:0000256" key="7">
    <source>
        <dbReference type="ARBA" id="ARBA00022640"/>
    </source>
</evidence>
<feature type="domain" description="KOW" evidence="14">
    <location>
        <begin position="472"/>
        <end position="499"/>
    </location>
</feature>
<dbReference type="Gene3D" id="2.30.30.30">
    <property type="match status" value="3"/>
</dbReference>
<evidence type="ECO:0000256" key="3">
    <source>
        <dbReference type="ARBA" id="ARBA00006956"/>
    </source>
</evidence>
<dbReference type="Pfam" id="PF23284">
    <property type="entry name" value="KOW2_Spt5"/>
    <property type="match status" value="1"/>
</dbReference>
<dbReference type="Pfam" id="PF23042">
    <property type="entry name" value="KOW1_SPT5"/>
    <property type="match status" value="1"/>
</dbReference>
<sequence>MENEVARQFLLPTPQDSKLFMVGVKRGHEKLIVTKIMSKAIAEAREGNDIGIESAMTTGSKEIIFVEGRSEPKVKAALGGINNVYMRKIKLVPLGQMTEVLNVARRAKKPLREGQWVRLKRGVYKGDLAKVLEMVDGGSKALVQLVPRLDLTLMGLNAIERRSKSTGRPPQRLFSAAEVQKLPGGRNYLSRRDMEGVRFYDGQKFDFFENNYFDANGFLLKVVGVATQVDDEEIEPRIEELMMFKGESEKGQAFEEDGKLSGAFGESSALSRLAMAAGNLKTESGAAATFSRGDRVQAVSGDLANLVGTVARVDPISQLVYVSADNKDVTMDVAFQAEQLAKLIVSGDHVKVIGGRYTGETGTVVSVDVLEGERVALIVSDLSYGRQMAVSIAQLKVTPEVAQGLNRLQGYEVNDLVALGHNEVGIIIQVLREQVVVLDTTNDVREFRPEELRGKMNHMSTKRPGLGADRVSLRPGDQIYVEKGPEKRRSGTILHIYRNKLFIHDKHRTQNNGVFTAKAAECRLYGQNAASRQKASINDILSMQSRRMPSKNQEWRGKSVKIRKGKLKGFLGVVVEENDNTVKVELHARHQKVTMDKKFVRLVSEKRGDRERSAGSHVPSTPLPDALGATPGLGVTPAILGGQTPALGMGMGVTPMADTGSTPGYWQVTRSEQLDLPGSTTSSTPGPYGESDDGWHTSNSSGGSTPLTGGHTPVSSEAGSTPSLHTPTSEYSVDGDAASAAEWAVAGIMARNLNTGFEGRIMAVDGDNVTLAYDEGTSNDVPLSQVEKVVPKLGDQVQVIAGRNKDLKGQLVEIDEKNFGCLKLPNVDGMYKLVEMKFLAKLP</sequence>
<dbReference type="InterPro" id="IPR008991">
    <property type="entry name" value="Translation_prot_SH3-like_sf"/>
</dbReference>
<feature type="domain" description="KOW" evidence="14">
    <location>
        <begin position="343"/>
        <end position="370"/>
    </location>
</feature>
<dbReference type="Pfam" id="PF03439">
    <property type="entry name" value="Spt5-NGN"/>
    <property type="match status" value="1"/>
</dbReference>
<dbReference type="InterPro" id="IPR005100">
    <property type="entry name" value="NGN-domain"/>
</dbReference>
<dbReference type="CDD" id="cd06084">
    <property type="entry name" value="KOW_Spt5_4"/>
    <property type="match status" value="1"/>
</dbReference>
<dbReference type="InterPro" id="IPR041978">
    <property type="entry name" value="KOW_Spt5_5"/>
</dbReference>
<name>A0A7S1XNW4_9STRA</name>
<proteinExistence type="inferred from homology"/>
<feature type="domain" description="KOW" evidence="14">
    <location>
        <begin position="790"/>
        <end position="817"/>
    </location>
</feature>
<feature type="domain" description="KOW" evidence="14">
    <location>
        <begin position="553"/>
        <end position="580"/>
    </location>
</feature>
<dbReference type="GO" id="GO:0006368">
    <property type="term" value="P:transcription elongation by RNA polymerase II"/>
    <property type="evidence" value="ECO:0007669"/>
    <property type="project" value="TreeGrafter"/>
</dbReference>
<feature type="domain" description="KOW" evidence="14">
    <location>
        <begin position="110"/>
        <end position="137"/>
    </location>
</feature>
<protein>
    <recommendedName>
        <fullName evidence="14">KOW domain-containing protein</fullName>
    </recommendedName>
</protein>
<keyword evidence="7" id="KW-0934">Plastid</keyword>
<keyword evidence="9" id="KW-0805">Transcription regulation</keyword>
<evidence type="ECO:0000256" key="8">
    <source>
        <dbReference type="ARBA" id="ARBA00022737"/>
    </source>
</evidence>
<feature type="compositionally biased region" description="Polar residues" evidence="13">
    <location>
        <begin position="696"/>
        <end position="731"/>
    </location>
</feature>
<keyword evidence="10" id="KW-0010">Activator</keyword>
<dbReference type="PANTHER" id="PTHR11125:SF7">
    <property type="entry name" value="TRANSCRIPTION ELONGATION FACTOR SPT5"/>
    <property type="match status" value="1"/>
</dbReference>
<evidence type="ECO:0000256" key="5">
    <source>
        <dbReference type="ARBA" id="ARBA00022528"/>
    </source>
</evidence>
<dbReference type="AlphaFoldDB" id="A0A7S1XNW4"/>
<dbReference type="Pfam" id="PF23290">
    <property type="entry name" value="KOW5_SPT5"/>
    <property type="match status" value="1"/>
</dbReference>
<dbReference type="SUPFAM" id="SSF50104">
    <property type="entry name" value="Translation proteins SH3-like domain"/>
    <property type="match status" value="1"/>
</dbReference>
<evidence type="ECO:0000256" key="6">
    <source>
        <dbReference type="ARBA" id="ARBA00022553"/>
    </source>
</evidence>
<dbReference type="GO" id="GO:0032784">
    <property type="term" value="P:regulation of DNA-templated transcription elongation"/>
    <property type="evidence" value="ECO:0007669"/>
    <property type="project" value="InterPro"/>
</dbReference>
<dbReference type="InterPro" id="IPR041975">
    <property type="entry name" value="KOW_Spt5_2"/>
</dbReference>